<dbReference type="Proteomes" id="UP000078555">
    <property type="component" value="Unassembled WGS sequence"/>
</dbReference>
<feature type="compositionally biased region" description="Basic and acidic residues" evidence="1">
    <location>
        <begin position="39"/>
        <end position="50"/>
    </location>
</feature>
<protein>
    <submittedName>
        <fullName evidence="2">Uncharacterized protein</fullName>
    </submittedName>
</protein>
<feature type="region of interest" description="Disordered" evidence="1">
    <location>
        <begin position="18"/>
        <end position="50"/>
    </location>
</feature>
<evidence type="ECO:0000313" key="3">
    <source>
        <dbReference type="Proteomes" id="UP000078555"/>
    </source>
</evidence>
<feature type="compositionally biased region" description="Basic and acidic residues" evidence="1">
    <location>
        <begin position="18"/>
        <end position="32"/>
    </location>
</feature>
<dbReference type="EMBL" id="FLRD01000083">
    <property type="protein sequence ID" value="SBT35447.1"/>
    <property type="molecule type" value="Genomic_DNA"/>
</dbReference>
<accession>A0A1A8YUZ3</accession>
<sequence>MIKPNGIQFILARAPLERKRERKREREKEKTLPRSTFRFLRDSENGQTKEKSICHLASVTPNISTLNLTPSPRLSKRET</sequence>
<proteinExistence type="predicted"/>
<evidence type="ECO:0000256" key="1">
    <source>
        <dbReference type="SAM" id="MobiDB-lite"/>
    </source>
</evidence>
<keyword evidence="3" id="KW-1185">Reference proteome</keyword>
<name>A0A1A8YUZ3_PLAOA</name>
<reference evidence="3" key="1">
    <citation type="submission" date="2016-05" db="EMBL/GenBank/DDBJ databases">
        <authorList>
            <person name="Naeem Raeece"/>
        </authorList>
    </citation>
    <scope>NUCLEOTIDE SEQUENCE [LARGE SCALE GENOMIC DNA]</scope>
</reference>
<evidence type="ECO:0000313" key="2">
    <source>
        <dbReference type="EMBL" id="SBT35447.1"/>
    </source>
</evidence>
<organism evidence="2 3">
    <name type="scientific">Plasmodium ovale wallikeri</name>
    <dbReference type="NCBI Taxonomy" id="864142"/>
    <lineage>
        <taxon>Eukaryota</taxon>
        <taxon>Sar</taxon>
        <taxon>Alveolata</taxon>
        <taxon>Apicomplexa</taxon>
        <taxon>Aconoidasida</taxon>
        <taxon>Haemosporida</taxon>
        <taxon>Plasmodiidae</taxon>
        <taxon>Plasmodium</taxon>
        <taxon>Plasmodium (Plasmodium)</taxon>
    </lineage>
</organism>
<gene>
    <name evidence="2" type="ORF">POVWA1_027420</name>
</gene>
<dbReference type="AlphaFoldDB" id="A0A1A8YUZ3"/>